<evidence type="ECO:0000313" key="1">
    <source>
        <dbReference type="EMBL" id="CAA9201106.1"/>
    </source>
</evidence>
<protein>
    <submittedName>
        <fullName evidence="1">Uncharacterized protein</fullName>
    </submittedName>
</protein>
<proteinExistence type="predicted"/>
<organism evidence="1 2">
    <name type="scientific">Flavobacterium bizetiae</name>
    <dbReference type="NCBI Taxonomy" id="2704140"/>
    <lineage>
        <taxon>Bacteria</taxon>
        <taxon>Pseudomonadati</taxon>
        <taxon>Bacteroidota</taxon>
        <taxon>Flavobacteriia</taxon>
        <taxon>Flavobacteriales</taxon>
        <taxon>Flavobacteriaceae</taxon>
        <taxon>Flavobacterium</taxon>
    </lineage>
</organism>
<dbReference type="AlphaFoldDB" id="A0A6J4GSV9"/>
<dbReference type="RefSeq" id="WP_317168352.1">
    <property type="nucleotide sequence ID" value="NZ_CADCSU010000122.1"/>
</dbReference>
<evidence type="ECO:0000313" key="2">
    <source>
        <dbReference type="Proteomes" id="UP000479938"/>
    </source>
</evidence>
<gene>
    <name evidence="1" type="ORF">FLA105534_03408</name>
</gene>
<dbReference type="Proteomes" id="UP000479938">
    <property type="component" value="Unassembled WGS sequence"/>
</dbReference>
<sequence>MKFEVTIDLKKSEYNKVMKKEQKHETDYIKKYQDEGYTSNFLFEGGTLLDSATKYAYQPNEIFIVAHHRYEGMSDPDDMSILYIIETKDQIKGTHLIGYGPTADLEEAEFFKDIPKANYSKNADINELT</sequence>
<accession>A0A6J4GSV9</accession>
<keyword evidence="2" id="KW-1185">Reference proteome</keyword>
<reference evidence="1 2" key="1">
    <citation type="submission" date="2020-02" db="EMBL/GenBank/DDBJ databases">
        <authorList>
            <person name="Criscuolo A."/>
        </authorList>
    </citation>
    <scope>NUCLEOTIDE SEQUENCE [LARGE SCALE GENOMIC DNA]</scope>
    <source>
        <strain evidence="1">CIP105534</strain>
    </source>
</reference>
<dbReference type="EMBL" id="CADCSU010000122">
    <property type="protein sequence ID" value="CAA9201106.1"/>
    <property type="molecule type" value="Genomic_DNA"/>
</dbReference>
<name>A0A6J4GSV9_9FLAO</name>